<evidence type="ECO:0000313" key="11">
    <source>
        <dbReference type="EMBL" id="EFV43528.1"/>
    </source>
</evidence>
<dbReference type="InterPro" id="IPR013655">
    <property type="entry name" value="PAS_fold_3"/>
</dbReference>
<evidence type="ECO:0000256" key="2">
    <source>
        <dbReference type="ARBA" id="ARBA00012438"/>
    </source>
</evidence>
<dbReference type="Gene3D" id="3.40.50.2300">
    <property type="match status" value="2"/>
</dbReference>
<dbReference type="SMART" id="SM00388">
    <property type="entry name" value="HisKA"/>
    <property type="match status" value="1"/>
</dbReference>
<evidence type="ECO:0000256" key="3">
    <source>
        <dbReference type="ARBA" id="ARBA00022553"/>
    </source>
</evidence>
<dbReference type="PROSITE" id="PS50109">
    <property type="entry name" value="HIS_KIN"/>
    <property type="match status" value="1"/>
</dbReference>
<protein>
    <recommendedName>
        <fullName evidence="2">histidine kinase</fullName>
        <ecNumber evidence="2">2.7.13.3</ecNumber>
    </recommendedName>
</protein>
<dbReference type="GeneID" id="78084953"/>
<dbReference type="InterPro" id="IPR011006">
    <property type="entry name" value="CheY-like_superfamily"/>
</dbReference>
<dbReference type="HOGENOM" id="CLU_000445_114_15_7"/>
<gene>
    <name evidence="11" type="ORF">HMPREF0179_02647</name>
</gene>
<dbReference type="InterPro" id="IPR005467">
    <property type="entry name" value="His_kinase_dom"/>
</dbReference>
<accession>E5Y8X9</accession>
<dbReference type="eggNOG" id="COG2205">
    <property type="taxonomic scope" value="Bacteria"/>
</dbReference>
<dbReference type="PANTHER" id="PTHR43047">
    <property type="entry name" value="TWO-COMPONENT HISTIDINE PROTEIN KINASE"/>
    <property type="match status" value="1"/>
</dbReference>
<dbReference type="CDD" id="cd00130">
    <property type="entry name" value="PAS"/>
    <property type="match status" value="2"/>
</dbReference>
<dbReference type="RefSeq" id="WP_005028641.1">
    <property type="nucleotide sequence ID" value="NZ_KE150238.1"/>
</dbReference>
<reference evidence="11 12" key="1">
    <citation type="submission" date="2010-10" db="EMBL/GenBank/DDBJ databases">
        <authorList>
            <consortium name="The Broad Institute Genome Sequencing Platform"/>
            <person name="Ward D."/>
            <person name="Earl A."/>
            <person name="Feldgarden M."/>
            <person name="Young S.K."/>
            <person name="Gargeya S."/>
            <person name="Zeng Q."/>
            <person name="Alvarado L."/>
            <person name="Berlin A."/>
            <person name="Bochicchio J."/>
            <person name="Chapman S.B."/>
            <person name="Chen Z."/>
            <person name="Freedman E."/>
            <person name="Gellesch M."/>
            <person name="Goldberg J."/>
            <person name="Griggs A."/>
            <person name="Gujja S."/>
            <person name="Heilman E."/>
            <person name="Heiman D."/>
            <person name="Howarth C."/>
            <person name="Mehta T."/>
            <person name="Neiman D."/>
            <person name="Pearson M."/>
            <person name="Roberts A."/>
            <person name="Saif S."/>
            <person name="Shea T."/>
            <person name="Shenoy N."/>
            <person name="Sisk P."/>
            <person name="Stolte C."/>
            <person name="Sykes S."/>
            <person name="White J."/>
            <person name="Yandava C."/>
            <person name="Allen-Vercoe E."/>
            <person name="Sibley C."/>
            <person name="Ambrose C.E."/>
            <person name="Strauss J."/>
            <person name="Daigneault M."/>
            <person name="Haas B."/>
            <person name="Nusbaum C."/>
            <person name="Birren B."/>
        </authorList>
    </citation>
    <scope>NUCLEOTIDE SEQUENCE [LARGE SCALE GENOMIC DNA]</scope>
    <source>
        <strain evidence="11 12">3_1_6</strain>
    </source>
</reference>
<feature type="domain" description="Response regulatory" evidence="8">
    <location>
        <begin position="637"/>
        <end position="757"/>
    </location>
</feature>
<evidence type="ECO:0000256" key="4">
    <source>
        <dbReference type="ARBA" id="ARBA00022679"/>
    </source>
</evidence>
<dbReference type="Pfam" id="PF08447">
    <property type="entry name" value="PAS_3"/>
    <property type="match status" value="1"/>
</dbReference>
<dbReference type="Pfam" id="PF02518">
    <property type="entry name" value="HATPase_c"/>
    <property type="match status" value="1"/>
</dbReference>
<dbReference type="SUPFAM" id="SSF55785">
    <property type="entry name" value="PYP-like sensor domain (PAS domain)"/>
    <property type="match status" value="2"/>
</dbReference>
<dbReference type="SMART" id="SM00448">
    <property type="entry name" value="REC"/>
    <property type="match status" value="2"/>
</dbReference>
<dbReference type="STRING" id="563192.HMPREF0179_02647"/>
<dbReference type="EC" id="2.7.13.3" evidence="2"/>
<dbReference type="GO" id="GO:0000155">
    <property type="term" value="F:phosphorelay sensor kinase activity"/>
    <property type="evidence" value="ECO:0007669"/>
    <property type="project" value="InterPro"/>
</dbReference>
<keyword evidence="4" id="KW-0808">Transferase</keyword>
<feature type="modified residue" description="4-aspartylphosphate" evidence="6">
    <location>
        <position position="830"/>
    </location>
</feature>
<dbReference type="SMART" id="SM00091">
    <property type="entry name" value="PAS"/>
    <property type="match status" value="2"/>
</dbReference>
<feature type="domain" description="Histidine kinase" evidence="7">
    <location>
        <begin position="395"/>
        <end position="617"/>
    </location>
</feature>
<dbReference type="PROSITE" id="PS50112">
    <property type="entry name" value="PAS"/>
    <property type="match status" value="2"/>
</dbReference>
<dbReference type="Gene3D" id="3.30.565.10">
    <property type="entry name" value="Histidine kinase-like ATPase, C-terminal domain"/>
    <property type="match status" value="1"/>
</dbReference>
<dbReference type="InterPro" id="IPR000014">
    <property type="entry name" value="PAS"/>
</dbReference>
<evidence type="ECO:0000259" key="7">
    <source>
        <dbReference type="PROSITE" id="PS50109"/>
    </source>
</evidence>
<feature type="domain" description="PAS" evidence="9">
    <location>
        <begin position="9"/>
        <end position="54"/>
    </location>
</feature>
<dbReference type="Proteomes" id="UP000006034">
    <property type="component" value="Unassembled WGS sequence"/>
</dbReference>
<dbReference type="InterPro" id="IPR001789">
    <property type="entry name" value="Sig_transdc_resp-reg_receiver"/>
</dbReference>
<proteinExistence type="predicted"/>
<dbReference type="FunFam" id="3.30.565.10:FF:000010">
    <property type="entry name" value="Sensor histidine kinase RcsC"/>
    <property type="match status" value="1"/>
</dbReference>
<dbReference type="PANTHER" id="PTHR43047:SF72">
    <property type="entry name" value="OSMOSENSING HISTIDINE PROTEIN KINASE SLN1"/>
    <property type="match status" value="1"/>
</dbReference>
<dbReference type="Gene3D" id="1.10.287.130">
    <property type="match status" value="1"/>
</dbReference>
<dbReference type="Gene3D" id="3.30.450.20">
    <property type="entry name" value="PAS domain"/>
    <property type="match status" value="2"/>
</dbReference>
<dbReference type="InterPro" id="IPR036097">
    <property type="entry name" value="HisK_dim/P_sf"/>
</dbReference>
<dbReference type="AlphaFoldDB" id="E5Y8X9"/>
<evidence type="ECO:0000259" key="10">
    <source>
        <dbReference type="PROSITE" id="PS50113"/>
    </source>
</evidence>
<reference evidence="11 12" key="2">
    <citation type="submission" date="2013-04" db="EMBL/GenBank/DDBJ databases">
        <title>The Genome Sequence of Bilophila wadsworthia 3_1_6.</title>
        <authorList>
            <consortium name="The Broad Institute Genomics Platform"/>
            <person name="Earl A."/>
            <person name="Ward D."/>
            <person name="Feldgarden M."/>
            <person name="Gevers D."/>
            <person name="Sibley C."/>
            <person name="Strauss J."/>
            <person name="Allen-Vercoe E."/>
            <person name="Walker B."/>
            <person name="Young S."/>
            <person name="Zeng Q."/>
            <person name="Gargeya S."/>
            <person name="Fitzgerald M."/>
            <person name="Haas B."/>
            <person name="Abouelleil A."/>
            <person name="Allen A.W."/>
            <person name="Alvarado L."/>
            <person name="Arachchi H.M."/>
            <person name="Berlin A.M."/>
            <person name="Chapman S.B."/>
            <person name="Gainer-Dewar J."/>
            <person name="Goldberg J."/>
            <person name="Griggs A."/>
            <person name="Gujja S."/>
            <person name="Hansen M."/>
            <person name="Howarth C."/>
            <person name="Imamovic A."/>
            <person name="Ireland A."/>
            <person name="Larimer J."/>
            <person name="McCowan C."/>
            <person name="Murphy C."/>
            <person name="Pearson M."/>
            <person name="Poon T.W."/>
            <person name="Priest M."/>
            <person name="Roberts A."/>
            <person name="Saif S."/>
            <person name="Shea T."/>
            <person name="Sisk P."/>
            <person name="Sykes S."/>
            <person name="Wortman J."/>
            <person name="Nusbaum C."/>
            <person name="Birren B."/>
        </authorList>
    </citation>
    <scope>NUCLEOTIDE SEQUENCE [LARGE SCALE GENOMIC DNA]</scope>
    <source>
        <strain evidence="11 12">3_1_6</strain>
    </source>
</reference>
<organism evidence="11 12">
    <name type="scientific">Bilophila wadsworthia (strain 3_1_6)</name>
    <dbReference type="NCBI Taxonomy" id="563192"/>
    <lineage>
        <taxon>Bacteria</taxon>
        <taxon>Pseudomonadati</taxon>
        <taxon>Thermodesulfobacteriota</taxon>
        <taxon>Desulfovibrionia</taxon>
        <taxon>Desulfovibrionales</taxon>
        <taxon>Desulfovibrionaceae</taxon>
        <taxon>Bilophila</taxon>
    </lineage>
</organism>
<dbReference type="OrthoDB" id="5383323at2"/>
<keyword evidence="5" id="KW-0418">Kinase</keyword>
<comment type="catalytic activity">
    <reaction evidence="1">
        <text>ATP + protein L-histidine = ADP + protein N-phospho-L-histidine.</text>
        <dbReference type="EC" id="2.7.13.3"/>
    </reaction>
</comment>
<evidence type="ECO:0000256" key="1">
    <source>
        <dbReference type="ARBA" id="ARBA00000085"/>
    </source>
</evidence>
<sequence length="907" mass="102474">MKLSPHDSSLDALKFVVDMADVPMVLTDEDGRFVFANGHTLDIVGKAEDACIGKPLASLLSVSRRPRFNRSGKAPVLFTREGRFYEVDGISRFHTKSGMLELSRIHDVTSTYRDKEMLEFLKSNAPIGIFQFVMDEHFSFFYVSEGFCAMHGYTQDQMKTAPDIRGSELIHPDHLQRFNDLIRTAYEDGKSSVGFEMKVIRRDGKVRWLLTQCSFVKTADGTIVYGYVSDCTDLKNMEEKTKNVQDVCRFTVNHDYEWILLVDIPADRYEYFFSGRNSMIGSGMQGVFSELVRLRSETVVHPDDVEAYRAFFKPERLAWENGTPGLSHELKYRVLMGNGQARWHCLRAYLFDPVRRMLLFCAKDVEEEERQKATLRMALVAAEQANHAKSEFLSRMSHDIRTPMNAIIGMAAIAGMNVGNPERLSECLNNIALSSRFLLSLINDVLDVAKIESGKMSLASEPFDFDELVSSVSSFTYGSAVAKGIIFNLFASPLLEKIYVGDPLRIKQVLMNLLSNALKFAPEKGRIEFNITPVQKVGHRELVRFVISDNGIGMSKSFQERMFQPFEQEMTDQRGLSGSGLGLAIVRSFVQLMDGTIRVESEQGKGSSFSVDIPLGLFEGALYGWDKDSLEQSESVRVLVIGDDRAACEHTAVLLRRMAVEASFVLSGEEGVVCVRQARERRRDYGMILIDWETPGMDDMETVRHIREIVGKATTPIAMSACDWREMEAPARTAGVDYFIHKPVLREHLRDMLLVVTHHRHAFDVPAMPEEVRFNREKILIAEDNDLNAEILKTLLESRNLSVVWAENGKVAVGLFAESEPGEYAAILMDVRMPVMDGLEATRHIRGMTREDARRIPIFALSANAFADDIQRSLQCGMNTHFNKPVDMDSICAALHYWLEHDKGNRP</sequence>
<dbReference type="Pfam" id="PF00512">
    <property type="entry name" value="HisKA"/>
    <property type="match status" value="1"/>
</dbReference>
<dbReference type="Pfam" id="PF00072">
    <property type="entry name" value="Response_reg"/>
    <property type="match status" value="2"/>
</dbReference>
<keyword evidence="12" id="KW-1185">Reference proteome</keyword>
<dbReference type="InterPro" id="IPR004358">
    <property type="entry name" value="Sig_transdc_His_kin-like_C"/>
</dbReference>
<evidence type="ECO:0000259" key="9">
    <source>
        <dbReference type="PROSITE" id="PS50112"/>
    </source>
</evidence>
<dbReference type="SMART" id="SM00387">
    <property type="entry name" value="HATPase_c"/>
    <property type="match status" value="1"/>
</dbReference>
<feature type="modified residue" description="4-aspartylphosphate" evidence="6">
    <location>
        <position position="691"/>
    </location>
</feature>
<dbReference type="InterPro" id="IPR003661">
    <property type="entry name" value="HisK_dim/P_dom"/>
</dbReference>
<evidence type="ECO:0000259" key="8">
    <source>
        <dbReference type="PROSITE" id="PS50110"/>
    </source>
</evidence>
<feature type="domain" description="Response regulatory" evidence="8">
    <location>
        <begin position="778"/>
        <end position="899"/>
    </location>
</feature>
<dbReference type="InterPro" id="IPR036890">
    <property type="entry name" value="HATPase_C_sf"/>
</dbReference>
<dbReference type="PRINTS" id="PR00344">
    <property type="entry name" value="BCTRLSENSOR"/>
</dbReference>
<feature type="domain" description="PAC" evidence="10">
    <location>
        <begin position="193"/>
        <end position="243"/>
    </location>
</feature>
<dbReference type="InterPro" id="IPR013767">
    <property type="entry name" value="PAS_fold"/>
</dbReference>
<dbReference type="InterPro" id="IPR000700">
    <property type="entry name" value="PAS-assoc_C"/>
</dbReference>
<dbReference type="CDD" id="cd17546">
    <property type="entry name" value="REC_hyHK_CKI1_RcsC-like"/>
    <property type="match status" value="2"/>
</dbReference>
<keyword evidence="3 6" id="KW-0597">Phosphoprotein</keyword>
<evidence type="ECO:0000313" key="12">
    <source>
        <dbReference type="Proteomes" id="UP000006034"/>
    </source>
</evidence>
<evidence type="ECO:0000256" key="5">
    <source>
        <dbReference type="ARBA" id="ARBA00022777"/>
    </source>
</evidence>
<dbReference type="SUPFAM" id="SSF55874">
    <property type="entry name" value="ATPase domain of HSP90 chaperone/DNA topoisomerase II/histidine kinase"/>
    <property type="match status" value="1"/>
</dbReference>
<dbReference type="InterPro" id="IPR035965">
    <property type="entry name" value="PAS-like_dom_sf"/>
</dbReference>
<dbReference type="CDD" id="cd16922">
    <property type="entry name" value="HATPase_EvgS-ArcB-TorS-like"/>
    <property type="match status" value="1"/>
</dbReference>
<dbReference type="SUPFAM" id="SSF47384">
    <property type="entry name" value="Homodimeric domain of signal transducing histidine kinase"/>
    <property type="match status" value="1"/>
</dbReference>
<dbReference type="Pfam" id="PF00989">
    <property type="entry name" value="PAS"/>
    <property type="match status" value="1"/>
</dbReference>
<name>E5Y8X9_BILW3</name>
<evidence type="ECO:0000256" key="6">
    <source>
        <dbReference type="PROSITE-ProRule" id="PRU00169"/>
    </source>
</evidence>
<dbReference type="eggNOG" id="COG0642">
    <property type="taxonomic scope" value="Bacteria"/>
</dbReference>
<dbReference type="InterPro" id="IPR003594">
    <property type="entry name" value="HATPase_dom"/>
</dbReference>
<dbReference type="GO" id="GO:0009927">
    <property type="term" value="F:histidine phosphotransfer kinase activity"/>
    <property type="evidence" value="ECO:0007669"/>
    <property type="project" value="TreeGrafter"/>
</dbReference>
<dbReference type="EMBL" id="ADCP02000001">
    <property type="protein sequence ID" value="EFV43528.1"/>
    <property type="molecule type" value="Genomic_DNA"/>
</dbReference>
<dbReference type="GO" id="GO:0006355">
    <property type="term" value="P:regulation of DNA-templated transcription"/>
    <property type="evidence" value="ECO:0007669"/>
    <property type="project" value="InterPro"/>
</dbReference>
<dbReference type="SUPFAM" id="SSF52172">
    <property type="entry name" value="CheY-like"/>
    <property type="match status" value="2"/>
</dbReference>
<dbReference type="CDD" id="cd00082">
    <property type="entry name" value="HisKA"/>
    <property type="match status" value="1"/>
</dbReference>
<dbReference type="NCBIfam" id="TIGR00229">
    <property type="entry name" value="sensory_box"/>
    <property type="match status" value="1"/>
</dbReference>
<dbReference type="PROSITE" id="PS50110">
    <property type="entry name" value="RESPONSE_REGULATORY"/>
    <property type="match status" value="2"/>
</dbReference>
<dbReference type="GO" id="GO:0005886">
    <property type="term" value="C:plasma membrane"/>
    <property type="evidence" value="ECO:0007669"/>
    <property type="project" value="TreeGrafter"/>
</dbReference>
<comment type="caution">
    <text evidence="11">The sequence shown here is derived from an EMBL/GenBank/DDBJ whole genome shotgun (WGS) entry which is preliminary data.</text>
</comment>
<feature type="domain" description="PAS" evidence="9">
    <location>
        <begin position="132"/>
        <end position="189"/>
    </location>
</feature>
<dbReference type="PROSITE" id="PS50113">
    <property type="entry name" value="PAC"/>
    <property type="match status" value="1"/>
</dbReference>